<accession>A0A243S368</accession>
<keyword evidence="2" id="KW-1185">Reference proteome</keyword>
<protein>
    <submittedName>
        <fullName evidence="1">Uncharacterized protein</fullName>
    </submittedName>
</protein>
<evidence type="ECO:0000313" key="2">
    <source>
        <dbReference type="Proteomes" id="UP000195105"/>
    </source>
</evidence>
<dbReference type="EMBL" id="NGFN01000096">
    <property type="protein sequence ID" value="OUD01989.1"/>
    <property type="molecule type" value="Genomic_DNA"/>
</dbReference>
<evidence type="ECO:0000313" key="1">
    <source>
        <dbReference type="EMBL" id="OUD01989.1"/>
    </source>
</evidence>
<reference evidence="1 2" key="1">
    <citation type="submission" date="2017-05" db="EMBL/GenBank/DDBJ databases">
        <title>Biotechnological potential of actinobacteria isolated from South African environments.</title>
        <authorList>
            <person name="Le Roes-Hill M."/>
            <person name="Prins A."/>
            <person name="Durrell K.A."/>
        </authorList>
    </citation>
    <scope>NUCLEOTIDE SEQUENCE [LARGE SCALE GENOMIC DNA]</scope>
    <source>
        <strain evidence="1 2">HMC13</strain>
    </source>
</reference>
<proteinExistence type="predicted"/>
<sequence>MSQVTRLCRAFPQENEEVSDGLRSYESTRCPSWPANSFMVSVTDPAGAPPCVLSPLRVNST</sequence>
<comment type="caution">
    <text evidence="1">The sequence shown here is derived from an EMBL/GenBank/DDBJ whole genome shotgun (WGS) entry which is preliminary data.</text>
</comment>
<organism evidence="1 2">
    <name type="scientific">Streptomyces swartbergensis</name>
    <dbReference type="NCBI Taxonomy" id="487165"/>
    <lineage>
        <taxon>Bacteria</taxon>
        <taxon>Bacillati</taxon>
        <taxon>Actinomycetota</taxon>
        <taxon>Actinomycetes</taxon>
        <taxon>Kitasatosporales</taxon>
        <taxon>Streptomycetaceae</taxon>
        <taxon>Streptomyces</taxon>
    </lineage>
</organism>
<gene>
    <name evidence="1" type="ORF">CA983_17260</name>
</gene>
<dbReference type="Proteomes" id="UP000195105">
    <property type="component" value="Unassembled WGS sequence"/>
</dbReference>
<name>A0A243S368_9ACTN</name>
<dbReference type="AlphaFoldDB" id="A0A243S368"/>